<feature type="transmembrane region" description="Helical" evidence="2">
    <location>
        <begin position="994"/>
        <end position="1015"/>
    </location>
</feature>
<dbReference type="Proteomes" id="UP001500002">
    <property type="component" value="Unassembled WGS sequence"/>
</dbReference>
<dbReference type="InterPro" id="IPR058062">
    <property type="entry name" value="SCO7613_C"/>
</dbReference>
<comment type="caution">
    <text evidence="3">The sequence shown here is derived from an EMBL/GenBank/DDBJ whole genome shotgun (WGS) entry which is preliminary data.</text>
</comment>
<evidence type="ECO:0000313" key="4">
    <source>
        <dbReference type="Proteomes" id="UP001500002"/>
    </source>
</evidence>
<feature type="region of interest" description="Disordered" evidence="1">
    <location>
        <begin position="101"/>
        <end position="125"/>
    </location>
</feature>
<reference evidence="3 4" key="1">
    <citation type="journal article" date="2019" name="Int. J. Syst. Evol. Microbiol.">
        <title>The Global Catalogue of Microorganisms (GCM) 10K type strain sequencing project: providing services to taxonomists for standard genome sequencing and annotation.</title>
        <authorList>
            <consortium name="The Broad Institute Genomics Platform"/>
            <consortium name="The Broad Institute Genome Sequencing Center for Infectious Disease"/>
            <person name="Wu L."/>
            <person name="Ma J."/>
        </authorList>
    </citation>
    <scope>NUCLEOTIDE SEQUENCE [LARGE SCALE GENOMIC DNA]</scope>
    <source>
        <strain evidence="3 4">JCM 14322</strain>
    </source>
</reference>
<dbReference type="RefSeq" id="WP_344297678.1">
    <property type="nucleotide sequence ID" value="NZ_BAAANJ010000020.1"/>
</dbReference>
<feature type="transmembrane region" description="Helical" evidence="2">
    <location>
        <begin position="865"/>
        <end position="882"/>
    </location>
</feature>
<feature type="transmembrane region" description="Helical" evidence="2">
    <location>
        <begin position="419"/>
        <end position="445"/>
    </location>
</feature>
<feature type="transmembrane region" description="Helical" evidence="2">
    <location>
        <begin position="304"/>
        <end position="324"/>
    </location>
</feature>
<feature type="transmembrane region" description="Helical" evidence="2">
    <location>
        <begin position="638"/>
        <end position="658"/>
    </location>
</feature>
<feature type="transmembrane region" description="Helical" evidence="2">
    <location>
        <begin position="889"/>
        <end position="913"/>
    </location>
</feature>
<feature type="transmembrane region" description="Helical" evidence="2">
    <location>
        <begin position="160"/>
        <end position="181"/>
    </location>
</feature>
<feature type="transmembrane region" description="Helical" evidence="2">
    <location>
        <begin position="789"/>
        <end position="810"/>
    </location>
</feature>
<feature type="compositionally biased region" description="Low complexity" evidence="1">
    <location>
        <begin position="115"/>
        <end position="125"/>
    </location>
</feature>
<feature type="transmembrane region" description="Helical" evidence="2">
    <location>
        <begin position="691"/>
        <end position="709"/>
    </location>
</feature>
<keyword evidence="2" id="KW-0472">Membrane</keyword>
<feature type="transmembrane region" description="Helical" evidence="2">
    <location>
        <begin position="386"/>
        <end position="407"/>
    </location>
</feature>
<feature type="transmembrane region" description="Helical" evidence="2">
    <location>
        <begin position="1060"/>
        <end position="1079"/>
    </location>
</feature>
<feature type="transmembrane region" description="Helical" evidence="2">
    <location>
        <begin position="749"/>
        <end position="768"/>
    </location>
</feature>
<feature type="transmembrane region" description="Helical" evidence="2">
    <location>
        <begin position="465"/>
        <end position="487"/>
    </location>
</feature>
<feature type="transmembrane region" description="Helical" evidence="2">
    <location>
        <begin position="219"/>
        <end position="239"/>
    </location>
</feature>
<feature type="transmembrane region" description="Helical" evidence="2">
    <location>
        <begin position="536"/>
        <end position="554"/>
    </location>
</feature>
<name>A0ABN2MDI9_9MICO</name>
<feature type="transmembrane region" description="Helical" evidence="2">
    <location>
        <begin position="925"/>
        <end position="944"/>
    </location>
</feature>
<feature type="transmembrane region" description="Helical" evidence="2">
    <location>
        <begin position="275"/>
        <end position="292"/>
    </location>
</feature>
<dbReference type="EMBL" id="BAAANJ010000020">
    <property type="protein sequence ID" value="GAA1820180.1"/>
    <property type="molecule type" value="Genomic_DNA"/>
</dbReference>
<evidence type="ECO:0000313" key="3">
    <source>
        <dbReference type="EMBL" id="GAA1820180.1"/>
    </source>
</evidence>
<gene>
    <name evidence="3" type="ORF">GCM10009749_33440</name>
</gene>
<feature type="transmembrane region" description="Helical" evidence="2">
    <location>
        <begin position="193"/>
        <end position="213"/>
    </location>
</feature>
<feature type="transmembrane region" description="Helical" evidence="2">
    <location>
        <begin position="721"/>
        <end position="743"/>
    </location>
</feature>
<feature type="transmembrane region" description="Helical" evidence="2">
    <location>
        <begin position="665"/>
        <end position="685"/>
    </location>
</feature>
<keyword evidence="4" id="KW-1185">Reference proteome</keyword>
<feature type="transmembrane region" description="Helical" evidence="2">
    <location>
        <begin position="1091"/>
        <end position="1109"/>
    </location>
</feature>
<feature type="transmembrane region" description="Helical" evidence="2">
    <location>
        <begin position="587"/>
        <end position="605"/>
    </location>
</feature>
<feature type="transmembrane region" description="Helical" evidence="2">
    <location>
        <begin position="508"/>
        <end position="530"/>
    </location>
</feature>
<feature type="transmembrane region" description="Helical" evidence="2">
    <location>
        <begin position="1115"/>
        <end position="1132"/>
    </location>
</feature>
<feature type="transmembrane region" description="Helical" evidence="2">
    <location>
        <begin position="839"/>
        <end position="859"/>
    </location>
</feature>
<evidence type="ECO:0008006" key="5">
    <source>
        <dbReference type="Google" id="ProtNLM"/>
    </source>
</evidence>
<keyword evidence="2" id="KW-0812">Transmembrane</keyword>
<feature type="transmembrane region" description="Helical" evidence="2">
    <location>
        <begin position="816"/>
        <end position="832"/>
    </location>
</feature>
<keyword evidence="2" id="KW-1133">Transmembrane helix</keyword>
<dbReference type="NCBIfam" id="NF047321">
    <property type="entry name" value="SCO7613_CTERM"/>
    <property type="match status" value="1"/>
</dbReference>
<feature type="transmembrane region" description="Helical" evidence="2">
    <location>
        <begin position="1192"/>
        <end position="1211"/>
    </location>
</feature>
<organism evidence="3 4">
    <name type="scientific">Agromyces neolithicus</name>
    <dbReference type="NCBI Taxonomy" id="269420"/>
    <lineage>
        <taxon>Bacteria</taxon>
        <taxon>Bacillati</taxon>
        <taxon>Actinomycetota</taxon>
        <taxon>Actinomycetes</taxon>
        <taxon>Micrococcales</taxon>
        <taxon>Microbacteriaceae</taxon>
        <taxon>Agromyces</taxon>
    </lineage>
</organism>
<feature type="transmembrane region" description="Helical" evidence="2">
    <location>
        <begin position="1162"/>
        <end position="1186"/>
    </location>
</feature>
<feature type="transmembrane region" description="Helical" evidence="2">
    <location>
        <begin position="134"/>
        <end position="154"/>
    </location>
</feature>
<feature type="transmembrane region" description="Helical" evidence="2">
    <location>
        <begin position="361"/>
        <end position="380"/>
    </location>
</feature>
<accession>A0ABN2MDI9</accession>
<feature type="transmembrane region" description="Helical" evidence="2">
    <location>
        <begin position="1218"/>
        <end position="1237"/>
    </location>
</feature>
<feature type="transmembrane region" description="Helical" evidence="2">
    <location>
        <begin position="612"/>
        <end position="632"/>
    </location>
</feature>
<feature type="transmembrane region" description="Helical" evidence="2">
    <location>
        <begin position="244"/>
        <end position="263"/>
    </location>
</feature>
<evidence type="ECO:0000256" key="1">
    <source>
        <dbReference type="SAM" id="MobiDB-lite"/>
    </source>
</evidence>
<feature type="transmembrane region" description="Helical" evidence="2">
    <location>
        <begin position="965"/>
        <end position="982"/>
    </location>
</feature>
<feature type="transmembrane region" description="Helical" evidence="2">
    <location>
        <begin position="1243"/>
        <end position="1261"/>
    </location>
</feature>
<proteinExistence type="predicted"/>
<feature type="transmembrane region" description="Helical" evidence="2">
    <location>
        <begin position="561"/>
        <end position="581"/>
    </location>
</feature>
<feature type="transmembrane region" description="Helical" evidence="2">
    <location>
        <begin position="330"/>
        <end position="349"/>
    </location>
</feature>
<protein>
    <recommendedName>
        <fullName evidence="5">DUF2157 domain-containing protein</fullName>
    </recommendedName>
</protein>
<evidence type="ECO:0000256" key="2">
    <source>
        <dbReference type="SAM" id="Phobius"/>
    </source>
</evidence>
<sequence>MTPPTTSVARGWSDAAVAYLLDATVCPVCARDRLRDGRCPTCGTLVDAELGSALAAASAQAAAAIRDRQAVVDQIPVPVEMGDRVAAMDVAARASLATVGPEASDTIAPPSSENTPRTPAAAARPESTATVQSVLAVAGAGLLAVAAVVFTFFNPDLTDLGARSAIITAITLVFIGGAWWLARRGLRFSAESVGGLGLVFGALDIASIVEPAADPASAWLAAGVATLVGGAAMAAFGLLARIRIWVWASFVALATVPAMFGYAGEAVGASLTGHLAAAYAAFGLIALARRVAPRFGRRLVAEERTLTVVQVAAVPLTILLMPFVDTDSSAARWLLVTGVLTSVAVLGVLSSRHPGGGFWSALAGFTGVAAVAVLPFATGVGDGLPVFWAIAVLVGAATLGVVAAWALAPGLRGVAQHAFSGGALGAVAASVAVPAFTGAMTVLTALVGTLTPVPYDGPLTATGDIAAVASACAASAVGFASIAVITARRRRTVTAESEAAPQSGADGALGTIAALLAMLAWLLLACAPGLPIGVRIMITLALVLLVAGVLRFVAVLRPGTLLGGSLLGGAHVAILLGALLASTDAATQPWAGIAVLVALTALALVTPAKVRFLYVGAGFAYSLAVVATVLGTTALEGIAQWCLTTAVGLLGAIVATFLPRVGARSWWAILAVAAVPFGIGIVQVVFERSGWTALSTGLMLLLAASLVITRRPGLGVGLRTAAAALIVPSAAVVVVCLGAEVLTASASPIVLPLIAAIVAGVLPATAAIGRALERHGLGPVASRAARIAIEWSTLATGAITVLLSLVRIAAGLETTLVVLVVLGLGAIAMAVVQRRRLGWWLAGASFTGALWSIWGLAGITEIEAFLVPPGVAAALVGAVLTARGARGVVLVASGLLVAVLPTLLTLGVSLLSIAEGDDADRAADLRGWALICAAWVLVATGLVIGRGGGDGGTRRAARLRTIRPAVFSSAIVAAAAGALQGARLGVDGMPGSPLVGIPLVLVCAGVGLIGAAAATTAGRAIAAGAPTGSALARSRWLTAPALVYLALAAWPAIRTEWPEIWSMWALMLALLAVMLLAAVRSLSAHTSLPPVWFAFAVAFVTAVVAWSPRELRVEWLSVPLGLFLLAAGVVALRRGGADDSMRDAAASTDDVRRRSLTTWPASWTGSWALLAPGLVVLLSASIAATFTDPQTWRAILVIVFALTAILVGSSLKLAAPFLIGIIVLPIENVVVFAVQIGRGIESMPWWITLAVVGAVLLIIAVTTERRAGAQQGIAARLGDLR</sequence>
<feature type="transmembrane region" description="Helical" evidence="2">
    <location>
        <begin position="1036"/>
        <end position="1054"/>
    </location>
</feature>